<dbReference type="PANTHER" id="PTHR43569">
    <property type="entry name" value="AMIDOHYDROLASE"/>
    <property type="match status" value="1"/>
</dbReference>
<dbReference type="GO" id="GO:0016787">
    <property type="term" value="F:hydrolase activity"/>
    <property type="evidence" value="ECO:0007669"/>
    <property type="project" value="UniProtKB-KW"/>
</dbReference>
<dbReference type="Proteomes" id="UP000053815">
    <property type="component" value="Unassembled WGS sequence"/>
</dbReference>
<dbReference type="InterPro" id="IPR052350">
    <property type="entry name" value="Metallo-dep_Lactonases"/>
</dbReference>
<dbReference type="Pfam" id="PF04909">
    <property type="entry name" value="Amidohydro_2"/>
    <property type="match status" value="1"/>
</dbReference>
<gene>
    <name evidence="3" type="ORF">MAM1_0019c01696</name>
</gene>
<name>A0A0C9LRQ6_9FUNG</name>
<dbReference type="InterPro" id="IPR006680">
    <property type="entry name" value="Amidohydro-rel"/>
</dbReference>
<reference evidence="3" key="1">
    <citation type="submission" date="2014-09" db="EMBL/GenBank/DDBJ databases">
        <title>Draft genome sequence of an oleaginous Mucoromycotina fungus Mucor ambiguus NBRC6742.</title>
        <authorList>
            <person name="Takeda I."/>
            <person name="Yamane N."/>
            <person name="Morita T."/>
            <person name="Tamano K."/>
            <person name="Machida M."/>
            <person name="Baker S."/>
            <person name="Koike H."/>
        </authorList>
    </citation>
    <scope>NUCLEOTIDE SEQUENCE</scope>
    <source>
        <strain evidence="3">NBRC 6742</strain>
    </source>
</reference>
<dbReference type="OrthoDB" id="2135488at2759"/>
<dbReference type="Gene3D" id="3.20.20.140">
    <property type="entry name" value="Metal-dependent hydrolases"/>
    <property type="match status" value="1"/>
</dbReference>
<sequence>MGPIPTSIIDAHVHFWHPDKVNVSWVRDSAFDTRKDATEYSEQVKKVQVKKAVYVETDVDCYHGLVEADWITQYAEQLQSTEVFGGIGGIVAFAPVHQGDHVDGYLRTLMRITNSRLKGVRYLIQDPTKDPQRVLHGDFVRGVQLLESYNLSFDLNINCNDSPEQFPPLKSLVAQCPRVQFVLDHMGKPPCDSQPGDTRFEFWKEQMYDLSRLDNVHCKVSGLITEFKVDDHKTLAQVAQWLKPFIQVARDTFGIDRLMFGGDWPVCELSKYELKWQQWLEILCDIIKDWIEEDKDKLFVANATRFYKLNHTK</sequence>
<comment type="similarity">
    <text evidence="1">Belongs to the metallo-dependent hydrolases superfamily.</text>
</comment>
<evidence type="ECO:0000313" key="4">
    <source>
        <dbReference type="Proteomes" id="UP000053815"/>
    </source>
</evidence>
<dbReference type="SUPFAM" id="SSF51556">
    <property type="entry name" value="Metallo-dependent hydrolases"/>
    <property type="match status" value="1"/>
</dbReference>
<keyword evidence="3" id="KW-0378">Hydrolase</keyword>
<feature type="domain" description="Amidohydrolase-related" evidence="2">
    <location>
        <begin position="9"/>
        <end position="309"/>
    </location>
</feature>
<organism evidence="3">
    <name type="scientific">Mucor ambiguus</name>
    <dbReference type="NCBI Taxonomy" id="91626"/>
    <lineage>
        <taxon>Eukaryota</taxon>
        <taxon>Fungi</taxon>
        <taxon>Fungi incertae sedis</taxon>
        <taxon>Mucoromycota</taxon>
        <taxon>Mucoromycotina</taxon>
        <taxon>Mucoromycetes</taxon>
        <taxon>Mucorales</taxon>
        <taxon>Mucorineae</taxon>
        <taxon>Mucoraceae</taxon>
        <taxon>Mucor</taxon>
    </lineage>
</organism>
<accession>A0A0C9LRQ6</accession>
<protein>
    <submittedName>
        <fullName evidence="3">Amidohydrolase</fullName>
    </submittedName>
</protein>
<evidence type="ECO:0000259" key="2">
    <source>
        <dbReference type="Pfam" id="PF04909"/>
    </source>
</evidence>
<keyword evidence="4" id="KW-1185">Reference proteome</keyword>
<dbReference type="EMBL" id="DF836308">
    <property type="protein sequence ID" value="GAN02255.1"/>
    <property type="molecule type" value="Genomic_DNA"/>
</dbReference>
<dbReference type="InterPro" id="IPR032466">
    <property type="entry name" value="Metal_Hydrolase"/>
</dbReference>
<dbReference type="STRING" id="91626.A0A0C9LRQ6"/>
<dbReference type="PANTHER" id="PTHR43569:SF2">
    <property type="entry name" value="AMIDOHYDROLASE-RELATED DOMAIN-CONTAINING PROTEIN"/>
    <property type="match status" value="1"/>
</dbReference>
<dbReference type="AlphaFoldDB" id="A0A0C9LRQ6"/>
<proteinExistence type="inferred from homology"/>
<evidence type="ECO:0000313" key="3">
    <source>
        <dbReference type="EMBL" id="GAN02255.1"/>
    </source>
</evidence>
<evidence type="ECO:0000256" key="1">
    <source>
        <dbReference type="ARBA" id="ARBA00038310"/>
    </source>
</evidence>